<dbReference type="RefSeq" id="WP_188243131.1">
    <property type="nucleotide sequence ID" value="NZ_JABTCF010000003.1"/>
</dbReference>
<accession>A0ABR7V370</accession>
<evidence type="ECO:0000259" key="3">
    <source>
        <dbReference type="Pfam" id="PF05426"/>
    </source>
</evidence>
<feature type="domain" description="Alginate lyase" evidence="3">
    <location>
        <begin position="71"/>
        <end position="348"/>
    </location>
</feature>
<keyword evidence="2 4" id="KW-0456">Lyase</keyword>
<evidence type="ECO:0000256" key="1">
    <source>
        <dbReference type="ARBA" id="ARBA00022729"/>
    </source>
</evidence>
<evidence type="ECO:0000256" key="2">
    <source>
        <dbReference type="ARBA" id="ARBA00023239"/>
    </source>
</evidence>
<protein>
    <submittedName>
        <fullName evidence="4">Alginate lyase family protein</fullName>
    </submittedName>
</protein>
<dbReference type="Pfam" id="PF05426">
    <property type="entry name" value="Alginate_lyase"/>
    <property type="match status" value="1"/>
</dbReference>
<keyword evidence="5" id="KW-1185">Reference proteome</keyword>
<dbReference type="EMBL" id="JABTCF010000003">
    <property type="protein sequence ID" value="MBD0777617.1"/>
    <property type="molecule type" value="Genomic_DNA"/>
</dbReference>
<evidence type="ECO:0000313" key="5">
    <source>
        <dbReference type="Proteomes" id="UP001166021"/>
    </source>
</evidence>
<keyword evidence="1" id="KW-0732">Signal</keyword>
<gene>
    <name evidence="4" type="ORF">HPE56_07420</name>
</gene>
<proteinExistence type="predicted"/>
<dbReference type="Gene3D" id="1.50.10.100">
    <property type="entry name" value="Chondroitin AC/alginate lyase"/>
    <property type="match status" value="1"/>
</dbReference>
<dbReference type="SUPFAM" id="SSF48230">
    <property type="entry name" value="Chondroitin AC/alginate lyase"/>
    <property type="match status" value="1"/>
</dbReference>
<dbReference type="InterPro" id="IPR008929">
    <property type="entry name" value="Chondroitin_lyas"/>
</dbReference>
<sequence>MVVSGKSINILILFVLLGTKGFSFPTIQIDTTDLAKVKQKIHGGTASERTMDAYKALLSKADKWLAKKNPTVMDKTITPPTGDHHDYLSISRYWWPNPDTPDGLPWIRKDGETNPETQTDAVDRRRLGAMAKGVKELTLAYYFSNDGRYAQKAASMVRTWFLDGDTRMNPHLQFAQGVPGVTNGKSSGILDGKSITSVVPGVIPILSKSPYWNKEDTVKVKEWLSEYLRWLTESELGHKENDQKNNHGSWYKYQVATLALYLDNKALAKKNVVLAQQSLGKQLDFEGKQIHELARTRSFFYSCYNLDALTRIAMVGDKVGMDMWNYTTKDNKGLSLAVDFLAPVVHGEAWQYTDIHGVDLSNLVPVLVRMSKRSDSKGYTGLLSKTIAILVERERSTGIKNKVLEALSLSGEIAI</sequence>
<reference evidence="4" key="1">
    <citation type="submission" date="2020-05" db="EMBL/GenBank/DDBJ databases">
        <title>The draft genome sequence of Maribacter sp. ANRC-HE7.</title>
        <authorList>
            <person name="Mu L."/>
        </authorList>
    </citation>
    <scope>NUCLEOTIDE SEQUENCE</scope>
    <source>
        <strain evidence="4">ANRC-HE7</strain>
    </source>
</reference>
<name>A0ABR7V370_9FLAO</name>
<dbReference type="Proteomes" id="UP001166021">
    <property type="component" value="Unassembled WGS sequence"/>
</dbReference>
<dbReference type="GO" id="GO:0016829">
    <property type="term" value="F:lyase activity"/>
    <property type="evidence" value="ECO:0007669"/>
    <property type="project" value="UniProtKB-KW"/>
</dbReference>
<comment type="caution">
    <text evidence="4">The sequence shown here is derived from an EMBL/GenBank/DDBJ whole genome shotgun (WGS) entry which is preliminary data.</text>
</comment>
<organism evidence="4 5">
    <name type="scientific">Maribacter aquimaris</name>
    <dbReference type="NCBI Taxonomy" id="2737171"/>
    <lineage>
        <taxon>Bacteria</taxon>
        <taxon>Pseudomonadati</taxon>
        <taxon>Bacteroidota</taxon>
        <taxon>Flavobacteriia</taxon>
        <taxon>Flavobacteriales</taxon>
        <taxon>Flavobacteriaceae</taxon>
        <taxon>Maribacter</taxon>
    </lineage>
</organism>
<dbReference type="InterPro" id="IPR008397">
    <property type="entry name" value="Alginate_lyase_dom"/>
</dbReference>
<evidence type="ECO:0000313" key="4">
    <source>
        <dbReference type="EMBL" id="MBD0777617.1"/>
    </source>
</evidence>